<dbReference type="InterPro" id="IPR011251">
    <property type="entry name" value="Luciferase-like_dom"/>
</dbReference>
<comment type="caution">
    <text evidence="9">The sequence shown here is derived from an EMBL/GenBank/DDBJ whole genome shotgun (WGS) entry which is preliminary data.</text>
</comment>
<reference evidence="9 10" key="1">
    <citation type="submission" date="2014-03" db="EMBL/GenBank/DDBJ databases">
        <title>Whole genome sequence of Novosphingobium resinovorum KF1.</title>
        <authorList>
            <person name="Gan H.M."/>
            <person name="Gan H.Y."/>
            <person name="Chew T.H."/>
            <person name="Savka M.A."/>
        </authorList>
    </citation>
    <scope>NUCLEOTIDE SEQUENCE [LARGE SCALE GENOMIC DNA]</scope>
    <source>
        <strain evidence="9 10">KF1</strain>
    </source>
</reference>
<evidence type="ECO:0000256" key="7">
    <source>
        <dbReference type="SAM" id="MobiDB-lite"/>
    </source>
</evidence>
<dbReference type="InterPro" id="IPR016215">
    <property type="entry name" value="NTA_MOA"/>
</dbReference>
<evidence type="ECO:0000259" key="8">
    <source>
        <dbReference type="Pfam" id="PF00296"/>
    </source>
</evidence>
<evidence type="ECO:0000256" key="2">
    <source>
        <dbReference type="ARBA" id="ARBA00022643"/>
    </source>
</evidence>
<name>A0A031J8C6_9SPHN</name>
<dbReference type="SUPFAM" id="SSF51679">
    <property type="entry name" value="Bacterial luciferase-like"/>
    <property type="match status" value="1"/>
</dbReference>
<dbReference type="eggNOG" id="COG2141">
    <property type="taxonomic scope" value="Bacteria"/>
</dbReference>
<dbReference type="GO" id="GO:0004497">
    <property type="term" value="F:monooxygenase activity"/>
    <property type="evidence" value="ECO:0007669"/>
    <property type="project" value="UniProtKB-KW"/>
</dbReference>
<protein>
    <submittedName>
        <fullName evidence="9">Putative monooxygenase</fullName>
    </submittedName>
</protein>
<evidence type="ECO:0000256" key="3">
    <source>
        <dbReference type="ARBA" id="ARBA00023002"/>
    </source>
</evidence>
<dbReference type="InterPro" id="IPR051260">
    <property type="entry name" value="Diverse_substr_monoxygenases"/>
</dbReference>
<dbReference type="Pfam" id="PF00296">
    <property type="entry name" value="Bac_luciferase"/>
    <property type="match status" value="1"/>
</dbReference>
<evidence type="ECO:0000256" key="1">
    <source>
        <dbReference type="ARBA" id="ARBA00022630"/>
    </source>
</evidence>
<dbReference type="RefSeq" id="WP_008829300.1">
    <property type="nucleotide sequence ID" value="NZ_JFYZ01000078.1"/>
</dbReference>
<dbReference type="InterPro" id="IPR036661">
    <property type="entry name" value="Luciferase-like_sf"/>
</dbReference>
<accession>A0A031J8C6</accession>
<dbReference type="AlphaFoldDB" id="A0A031J8C6"/>
<feature type="domain" description="Luciferase-like" evidence="8">
    <location>
        <begin position="18"/>
        <end position="383"/>
    </location>
</feature>
<dbReference type="EMBL" id="JFYZ01000078">
    <property type="protein sequence ID" value="EZP68935.1"/>
    <property type="molecule type" value="Genomic_DNA"/>
</dbReference>
<dbReference type="CDD" id="cd01095">
    <property type="entry name" value="Nitrilotriacetate_monoxgenase"/>
    <property type="match status" value="1"/>
</dbReference>
<evidence type="ECO:0000256" key="5">
    <source>
        <dbReference type="ARBA" id="ARBA00033748"/>
    </source>
</evidence>
<feature type="binding site" evidence="6">
    <location>
        <position position="219"/>
    </location>
    <ligand>
        <name>FMN</name>
        <dbReference type="ChEBI" id="CHEBI:58210"/>
    </ligand>
</feature>
<dbReference type="PANTHER" id="PTHR30011">
    <property type="entry name" value="ALKANESULFONATE MONOOXYGENASE-RELATED"/>
    <property type="match status" value="1"/>
</dbReference>
<gene>
    <name evidence="9" type="ORF">BV97_05579</name>
</gene>
<evidence type="ECO:0000313" key="9">
    <source>
        <dbReference type="EMBL" id="EZP68935.1"/>
    </source>
</evidence>
<keyword evidence="3" id="KW-0560">Oxidoreductase</keyword>
<dbReference type="PIRSF" id="PIRSF000337">
    <property type="entry name" value="NTA_MOA"/>
    <property type="match status" value="1"/>
</dbReference>
<keyword evidence="4 9" id="KW-0503">Monooxygenase</keyword>
<evidence type="ECO:0000313" key="10">
    <source>
        <dbReference type="Proteomes" id="UP000024329"/>
    </source>
</evidence>
<dbReference type="PANTHER" id="PTHR30011:SF16">
    <property type="entry name" value="C2H2 FINGER DOMAIN TRANSCRIPTION FACTOR (EUROFUNG)-RELATED"/>
    <property type="match status" value="1"/>
</dbReference>
<organism evidence="9 10">
    <name type="scientific">Novosphingobium resinovorum</name>
    <dbReference type="NCBI Taxonomy" id="158500"/>
    <lineage>
        <taxon>Bacteria</taxon>
        <taxon>Pseudomonadati</taxon>
        <taxon>Pseudomonadota</taxon>
        <taxon>Alphaproteobacteria</taxon>
        <taxon>Sphingomonadales</taxon>
        <taxon>Sphingomonadaceae</taxon>
        <taxon>Novosphingobium</taxon>
    </lineage>
</organism>
<proteinExistence type="inferred from homology"/>
<evidence type="ECO:0000256" key="4">
    <source>
        <dbReference type="ARBA" id="ARBA00023033"/>
    </source>
</evidence>
<dbReference type="PATRIC" id="fig|158500.4.peg.5659"/>
<dbReference type="Proteomes" id="UP000024329">
    <property type="component" value="Unassembled WGS sequence"/>
</dbReference>
<sequence length="450" mass="48589">MKLLAFLMQTGGHIAGWRHSRAADNALCDADYFRALGRTAEKGLFDGVFLADYLGYHPVRGASVFAGLETPKLDPLVVLATIAAETRHLGLIGTASTTYNHPYDLARRFASLDHMSRGRAGWNIVTSTMENEAHNYGFDSHLAHGDRYARAEEFVAVARKLWDSWQEGAVVADKASGRYTDPSRISAVDHEGANFRVAGPLTVPRPPQGHPVLVQAGASATGQRFAAATAEVIFTSHPTIETAKAFRSAMHAQLAGFGRTSDGLKIMPAVTPVIGRTLAEAEDLKHELDDLIPAEIAISKLEGLLGNIDLSQADPDGPLPPLPETALAGQNSTRDRVLELAEREGLPVRELARRVAAGRTGHTIVGTAEDVAGTLIEWEKQGAADGFVISAPFLPGGLEDFVDHVVPILQDRGHFRREYEGATLRENLGLTVPVNAFDLDPALRSRPEIW</sequence>
<keyword evidence="2 6" id="KW-0288">FMN</keyword>
<feature type="binding site" evidence="6">
    <location>
        <position position="144"/>
    </location>
    <ligand>
        <name>FMN</name>
        <dbReference type="ChEBI" id="CHEBI:58210"/>
    </ligand>
</feature>
<feature type="binding site" evidence="6">
    <location>
        <position position="148"/>
    </location>
    <ligand>
        <name>FMN</name>
        <dbReference type="ChEBI" id="CHEBI:58210"/>
    </ligand>
</feature>
<dbReference type="NCBIfam" id="TIGR03860">
    <property type="entry name" value="FMN_nitrolo"/>
    <property type="match status" value="1"/>
</dbReference>
<dbReference type="Gene3D" id="3.20.20.30">
    <property type="entry name" value="Luciferase-like domain"/>
    <property type="match status" value="1"/>
</dbReference>
<feature type="binding site" evidence="6">
    <location>
        <position position="94"/>
    </location>
    <ligand>
        <name>FMN</name>
        <dbReference type="ChEBI" id="CHEBI:58210"/>
    </ligand>
</feature>
<keyword evidence="1 6" id="KW-0285">Flavoprotein</keyword>
<comment type="similarity">
    <text evidence="5">Belongs to the NtaA/SnaA/DszA monooxygenase family.</text>
</comment>
<feature type="region of interest" description="Disordered" evidence="7">
    <location>
        <begin position="312"/>
        <end position="331"/>
    </location>
</feature>
<evidence type="ECO:0000256" key="6">
    <source>
        <dbReference type="PIRSR" id="PIRSR000337-1"/>
    </source>
</evidence>
<dbReference type="GO" id="GO:0016705">
    <property type="term" value="F:oxidoreductase activity, acting on paired donors, with incorporation or reduction of molecular oxygen"/>
    <property type="evidence" value="ECO:0007669"/>
    <property type="project" value="InterPro"/>
</dbReference>
<feature type="binding site" evidence="6">
    <location>
        <position position="52"/>
    </location>
    <ligand>
        <name>FMN</name>
        <dbReference type="ChEBI" id="CHEBI:58210"/>
    </ligand>
</feature>